<dbReference type="Proteomes" id="UP001269819">
    <property type="component" value="Unassembled WGS sequence"/>
</dbReference>
<protein>
    <submittedName>
        <fullName evidence="1">Uncharacterized protein</fullName>
    </submittedName>
</protein>
<evidence type="ECO:0000313" key="2">
    <source>
        <dbReference type="Proteomes" id="UP001269819"/>
    </source>
</evidence>
<keyword evidence="2" id="KW-1185">Reference proteome</keyword>
<sequence length="178" mass="20095">MNIRYVTVAFFLLGLQGCFSDPGFPEDSRIKGPVDIGIDWKEVIPEQPLVVNHEGLQRLHLVVDSEGYTPNHRFSDQLGNDPEHFFDLRSSSGELVVPEVILVAEDGEQVVLGARSNTYLYEGGVTVGMATIPERVGDMSPPFPEDIERFQSLRIRSNVPFTAEFIWWMVDQHPDMHP</sequence>
<name>A0ABU3W2L4_9GAMM</name>
<accession>A0ABU3W2L4</accession>
<dbReference type="RefSeq" id="WP_316975038.1">
    <property type="nucleotide sequence ID" value="NZ_JAWIIJ010000017.1"/>
</dbReference>
<reference evidence="1 2" key="1">
    <citation type="submission" date="2023-10" db="EMBL/GenBank/DDBJ databases">
        <title>Characteristics and mechanism of a salt-tolerant marine origin heterotrophic nitrifying- aerobic denitrifying bacteria Marinobacter xestospongiae HN1.</title>
        <authorList>
            <person name="Qi R."/>
        </authorList>
    </citation>
    <scope>NUCLEOTIDE SEQUENCE [LARGE SCALE GENOMIC DNA]</scope>
    <source>
        <strain evidence="1 2">HN1</strain>
    </source>
</reference>
<dbReference type="EMBL" id="JAWIIJ010000017">
    <property type="protein sequence ID" value="MDV2080656.1"/>
    <property type="molecule type" value="Genomic_DNA"/>
</dbReference>
<gene>
    <name evidence="1" type="ORF">RYS15_18375</name>
</gene>
<dbReference type="PROSITE" id="PS51257">
    <property type="entry name" value="PROKAR_LIPOPROTEIN"/>
    <property type="match status" value="1"/>
</dbReference>
<proteinExistence type="predicted"/>
<evidence type="ECO:0000313" key="1">
    <source>
        <dbReference type="EMBL" id="MDV2080656.1"/>
    </source>
</evidence>
<organism evidence="1 2">
    <name type="scientific">Marinobacter xestospongiae</name>
    <dbReference type="NCBI Taxonomy" id="994319"/>
    <lineage>
        <taxon>Bacteria</taxon>
        <taxon>Pseudomonadati</taxon>
        <taxon>Pseudomonadota</taxon>
        <taxon>Gammaproteobacteria</taxon>
        <taxon>Pseudomonadales</taxon>
        <taxon>Marinobacteraceae</taxon>
        <taxon>Marinobacter</taxon>
    </lineage>
</organism>
<comment type="caution">
    <text evidence="1">The sequence shown here is derived from an EMBL/GenBank/DDBJ whole genome shotgun (WGS) entry which is preliminary data.</text>
</comment>